<dbReference type="Proteomes" id="UP000830116">
    <property type="component" value="Chromosome"/>
</dbReference>
<sequence length="365" mass="41585">MIFRVDKVIDSIEKSFLIDGIDEFTCDLRLTEEIRKNFTQFEQQIRGYQEIEIVEWRDARLSGMKTGFPSVIKFGPPLIYRVRPELKKIRRSFESAISVGKVLDVKTYVRDNYSLCKKNHEDLQASVLIAEYIVENREIIKGLLPRQIAHGQSTKLLADNPLVKGLLSVTFAGVLNDGQGDVFDYLGLKKKPISFQFFANKVSIRGVSVSNFYGVINEINAGDFLFDVKRTIIVENEESFHPLAEIIHDSLVIFGGGWRVAGLKHFSRLLPGTVFYWGDIDSEGIEILNGISSQMENVTPVAMDQNAITYFGSLIQTVKSHKPSVENIHILQEEYVRVCKEGIRIEQEQIEISYVVQEIERSKPF</sequence>
<dbReference type="EMBL" id="CP093442">
    <property type="protein sequence ID" value="UOF02895.1"/>
    <property type="molecule type" value="Genomic_DNA"/>
</dbReference>
<dbReference type="RefSeq" id="WP_243540714.1">
    <property type="nucleotide sequence ID" value="NZ_CP093442.1"/>
</dbReference>
<reference evidence="2" key="1">
    <citation type="submission" date="2022-03" db="EMBL/GenBank/DDBJ databases">
        <title>Genome Identification and Characterization of new species Bdellovibrio reynosense LBG001 sp. nov. from a Mexico soil sample.</title>
        <authorList>
            <person name="Camilli A."/>
            <person name="Ajao Y."/>
            <person name="Guo X."/>
        </authorList>
    </citation>
    <scope>NUCLEOTIDE SEQUENCE</scope>
    <source>
        <strain evidence="2">LBG001</strain>
    </source>
</reference>
<evidence type="ECO:0000313" key="2">
    <source>
        <dbReference type="EMBL" id="UOF02895.1"/>
    </source>
</evidence>
<accession>A0ABY4CDB7</accession>
<organism evidence="2 3">
    <name type="scientific">Bdellovibrio reynosensis</name>
    <dbReference type="NCBI Taxonomy" id="2835041"/>
    <lineage>
        <taxon>Bacteria</taxon>
        <taxon>Pseudomonadati</taxon>
        <taxon>Bdellovibrionota</taxon>
        <taxon>Bdellovibrionia</taxon>
        <taxon>Bdellovibrionales</taxon>
        <taxon>Pseudobdellovibrionaceae</taxon>
        <taxon>Bdellovibrio</taxon>
    </lineage>
</organism>
<protein>
    <submittedName>
        <fullName evidence="2">DUF2220 domain-containing protein</fullName>
    </submittedName>
</protein>
<feature type="domain" description="Wadjet protein JetD C-terminal" evidence="1">
    <location>
        <begin position="225"/>
        <end position="358"/>
    </location>
</feature>
<proteinExistence type="predicted"/>
<dbReference type="InterPro" id="IPR024534">
    <property type="entry name" value="JetD_C"/>
</dbReference>
<dbReference type="Pfam" id="PF09983">
    <property type="entry name" value="JetD_C"/>
    <property type="match status" value="1"/>
</dbReference>
<evidence type="ECO:0000313" key="3">
    <source>
        <dbReference type="Proteomes" id="UP000830116"/>
    </source>
</evidence>
<gene>
    <name evidence="2" type="ORF">MNR06_08005</name>
</gene>
<name>A0ABY4CDB7_9BACT</name>
<evidence type="ECO:0000259" key="1">
    <source>
        <dbReference type="Pfam" id="PF09983"/>
    </source>
</evidence>
<keyword evidence="3" id="KW-1185">Reference proteome</keyword>